<name>A0A089NTJ2_9HYPH</name>
<dbReference type="SFLD" id="SFLDG01129">
    <property type="entry name" value="C1.5:_HAD__Beta-PGM__Phosphata"/>
    <property type="match status" value="1"/>
</dbReference>
<sequence length="253" mass="26791">MTLAATIADAQIGSSPTTGSDGPARKTKGRRILMFDVNETLLDLAPLKEPFEKAYGRPDALKAWFTTLLQYASVATLTGAYHPFGRLGIAAAETTARQYGVSLDPDALKGLVSRIRTLPPHPDVKAGLESLKDAGFRLVTLTNSAPDAAEAQLKHAGLRPLFEKVYTVEPVKVFKPHPATYRSVADDLGVATSDLRLIAAHGWDIAGAQAAGCAGAFIARPGQELYPLSPRPDVVGPDLGDVAAQIVKVEQPS</sequence>
<dbReference type="Proteomes" id="UP000029492">
    <property type="component" value="Chromosome"/>
</dbReference>
<keyword evidence="6" id="KW-1185">Reference proteome</keyword>
<dbReference type="CDD" id="cd02588">
    <property type="entry name" value="HAD_L2-DEX"/>
    <property type="match status" value="1"/>
</dbReference>
<dbReference type="InterPro" id="IPR023214">
    <property type="entry name" value="HAD_sf"/>
</dbReference>
<evidence type="ECO:0000256" key="3">
    <source>
        <dbReference type="RuleBase" id="RU368077"/>
    </source>
</evidence>
<dbReference type="InterPro" id="IPR023198">
    <property type="entry name" value="PGP-like_dom2"/>
</dbReference>
<dbReference type="PANTHER" id="PTHR43316:SF3">
    <property type="entry name" value="HALOACID DEHALOGENASE, TYPE II (AFU_ORTHOLOGUE AFUA_2G07750)-RELATED"/>
    <property type="match status" value="1"/>
</dbReference>
<dbReference type="STRING" id="693986.MOC_2977"/>
<dbReference type="SFLD" id="SFLDS00003">
    <property type="entry name" value="Haloacid_Dehalogenase"/>
    <property type="match status" value="1"/>
</dbReference>
<dbReference type="InterPro" id="IPR051540">
    <property type="entry name" value="S-2-haloacid_dehalogenase"/>
</dbReference>
<accession>A0A089NTJ2</accession>
<evidence type="ECO:0000256" key="2">
    <source>
        <dbReference type="ARBA" id="ARBA00022801"/>
    </source>
</evidence>
<dbReference type="Gene3D" id="1.10.150.240">
    <property type="entry name" value="Putative phosphatase, domain 2"/>
    <property type="match status" value="1"/>
</dbReference>
<comment type="function">
    <text evidence="3">Catalyzes the hydrolytic dehalogenation of small (S)-2-haloalkanoic acids to yield the corresponding (R)-2-hydroxyalkanoic acids.</text>
</comment>
<dbReference type="InterPro" id="IPR006328">
    <property type="entry name" value="2-HAD"/>
</dbReference>
<dbReference type="KEGG" id="mor:MOC_2977"/>
<dbReference type="SUPFAM" id="SSF56784">
    <property type="entry name" value="HAD-like"/>
    <property type="match status" value="1"/>
</dbReference>
<dbReference type="eggNOG" id="COG1011">
    <property type="taxonomic scope" value="Bacteria"/>
</dbReference>
<keyword evidence="2 3" id="KW-0378">Hydrolase</keyword>
<dbReference type="EMBL" id="CP003811">
    <property type="protein sequence ID" value="AIQ90732.1"/>
    <property type="molecule type" value="Genomic_DNA"/>
</dbReference>
<protein>
    <recommendedName>
        <fullName evidence="3">(S)-2-haloacid dehalogenase</fullName>
        <ecNumber evidence="3">3.8.1.2</ecNumber>
    </recommendedName>
    <alternativeName>
        <fullName evidence="3">2-haloalkanoic acid dehalogenase</fullName>
    </alternativeName>
    <alternativeName>
        <fullName evidence="3">Halocarboxylic acid halidohydrolase</fullName>
    </alternativeName>
    <alternativeName>
        <fullName evidence="3">L-2-haloacid dehalogenase</fullName>
    </alternativeName>
</protein>
<dbReference type="GO" id="GO:0018784">
    <property type="term" value="F:(S)-2-haloacid dehalogenase activity"/>
    <property type="evidence" value="ECO:0007669"/>
    <property type="project" value="UniProtKB-UniRule"/>
</dbReference>
<dbReference type="InterPro" id="IPR006439">
    <property type="entry name" value="HAD-SF_hydro_IA"/>
</dbReference>
<dbReference type="AlphaFoldDB" id="A0A089NTJ2"/>
<dbReference type="NCBIfam" id="TIGR01493">
    <property type="entry name" value="HAD-SF-IA-v2"/>
    <property type="match status" value="1"/>
</dbReference>
<dbReference type="Pfam" id="PF00702">
    <property type="entry name" value="Hydrolase"/>
    <property type="match status" value="1"/>
</dbReference>
<dbReference type="NCBIfam" id="TIGR01428">
    <property type="entry name" value="HAD_type_II"/>
    <property type="match status" value="1"/>
</dbReference>
<dbReference type="Gene3D" id="3.40.50.1000">
    <property type="entry name" value="HAD superfamily/HAD-like"/>
    <property type="match status" value="1"/>
</dbReference>
<dbReference type="PRINTS" id="PR00413">
    <property type="entry name" value="HADHALOGNASE"/>
</dbReference>
<dbReference type="HOGENOM" id="CLU_045011_3_1_5"/>
<proteinExistence type="inferred from homology"/>
<comment type="catalytic activity">
    <reaction evidence="3">
        <text>an (S)-2-haloacid + H2O = a (2R)-2-hydroxycarboxylate + a halide anion + H(+)</text>
        <dbReference type="Rhea" id="RHEA:11192"/>
        <dbReference type="ChEBI" id="CHEBI:15377"/>
        <dbReference type="ChEBI" id="CHEBI:15378"/>
        <dbReference type="ChEBI" id="CHEBI:16042"/>
        <dbReference type="ChEBI" id="CHEBI:58314"/>
        <dbReference type="ChEBI" id="CHEBI:137405"/>
        <dbReference type="EC" id="3.8.1.2"/>
    </reaction>
</comment>
<dbReference type="InterPro" id="IPR036412">
    <property type="entry name" value="HAD-like_sf"/>
</dbReference>
<feature type="region of interest" description="Disordered" evidence="4">
    <location>
        <begin position="1"/>
        <end position="26"/>
    </location>
</feature>
<organism evidence="5 6">
    <name type="scientific">Methylobacterium oryzae CBMB20</name>
    <dbReference type="NCBI Taxonomy" id="693986"/>
    <lineage>
        <taxon>Bacteria</taxon>
        <taxon>Pseudomonadati</taxon>
        <taxon>Pseudomonadota</taxon>
        <taxon>Alphaproteobacteria</taxon>
        <taxon>Hyphomicrobiales</taxon>
        <taxon>Methylobacteriaceae</taxon>
        <taxon>Methylobacterium</taxon>
    </lineage>
</organism>
<comment type="similarity">
    <text evidence="1 3">Belongs to the HAD-like hydrolase superfamily. S-2-haloalkanoic acid dehalogenase family.</text>
</comment>
<reference evidence="5 6" key="1">
    <citation type="journal article" date="2014" name="PLoS ONE">
        <title>Genome Information of Methylobacterium oryzae, a Plant-Probiotic Methylotroph in the Phyllosphere.</title>
        <authorList>
            <person name="Kwak M.J."/>
            <person name="Jeong H."/>
            <person name="Madhaiyan M."/>
            <person name="Lee Y."/>
            <person name="Sa T.M."/>
            <person name="Oh T.K."/>
            <person name="Kim J.F."/>
        </authorList>
    </citation>
    <scope>NUCLEOTIDE SEQUENCE [LARGE SCALE GENOMIC DNA]</scope>
    <source>
        <strain evidence="5 6">CBMB20</strain>
    </source>
</reference>
<evidence type="ECO:0000256" key="1">
    <source>
        <dbReference type="ARBA" id="ARBA00008106"/>
    </source>
</evidence>
<evidence type="ECO:0000256" key="4">
    <source>
        <dbReference type="SAM" id="MobiDB-lite"/>
    </source>
</evidence>
<gene>
    <name evidence="5" type="primary">dehII</name>
    <name evidence="5" type="ORF">MOC_2977</name>
</gene>
<evidence type="ECO:0000313" key="6">
    <source>
        <dbReference type="Proteomes" id="UP000029492"/>
    </source>
</evidence>
<dbReference type="PANTHER" id="PTHR43316">
    <property type="entry name" value="HYDROLASE, HALOACID DELAHOGENASE-RELATED"/>
    <property type="match status" value="1"/>
</dbReference>
<dbReference type="EC" id="3.8.1.2" evidence="3"/>
<evidence type="ECO:0000313" key="5">
    <source>
        <dbReference type="EMBL" id="AIQ90732.1"/>
    </source>
</evidence>